<dbReference type="PANTHER" id="PTHR23210">
    <property type="entry name" value="ACTIVATING TRANSCRIPTION FACTOR 7 INTERACTING PROTEIN"/>
    <property type="match status" value="1"/>
</dbReference>
<feature type="compositionally biased region" description="Basic and acidic residues" evidence="2">
    <location>
        <begin position="1662"/>
        <end position="1677"/>
    </location>
</feature>
<evidence type="ECO:0000259" key="3">
    <source>
        <dbReference type="PROSITE" id="PS50853"/>
    </source>
</evidence>
<feature type="region of interest" description="Disordered" evidence="2">
    <location>
        <begin position="1590"/>
        <end position="1692"/>
    </location>
</feature>
<evidence type="ECO:0000256" key="2">
    <source>
        <dbReference type="SAM" id="MobiDB-lite"/>
    </source>
</evidence>
<dbReference type="InterPro" id="IPR013783">
    <property type="entry name" value="Ig-like_fold"/>
</dbReference>
<sequence length="2353" mass="257532">MKVITCCRSVTSSLDRPVQASVDEKDMSSPLGKAVVRELPWDVKAPPINNDLSNGLLYDDISDDEEMFLRFSGGEDDDEETRVAVDGKGAPRSDIGPARDVKVCVDGQDDAKRTVCSDNDIKGHTSVERNMLCDDSRSEDVKVSSRSDDSNTHIPDKNAGLETMVAKNIREAWKSAKLSPKNQYVPAPFVRDPKFTATESDDENGCGRLQSKPYREATVAREYRLVPPGLAAVAATRQNGRQVDDSLLADEQMSVGICDGDIADLSQSGLADDDFRSTLCHVDTEGVTNKHVKSRTAVNNPRLAEFSTSGEPRNIEQCHNLSEICVQKKENISKSYEESGCEMTIFDGPNKESCALGTYIDHAILEVHPTDKMMLYDVKEGNIEANQDKAKSAEEDGVKVDNEKCLSNFPNAEKTKGPMETKCEGCIPPSRTAGPLEGETFNQSETQMLEETSEHALTEPMETDKVELPSYGDKYIDRGLLGIGAANRNSTDWNNTHKESEANINIELSSPAVPCENQINLDGQSPFTILSGDCHTEESKTKVLCKIQVSGSESDDSKQVKKETVDVDASYENRRGDEENMTEITLISSEKIVLGNEGEVTKSLGIEAVLGNEGEVTKSLGIEACLERTEANPLIKRLVQNNENGENIEVLGNNSVEFPNKNKLCDRECERLNDCEELLKNTQTDVFCEPSGFEDKNESEIKKEIPFLNNTFDKVEVTKQIDANAPNDNGSPLEHEADLTTKAQLSGQSDPLPLNCTDGTLQQKESMPSWKGVECEGAKHEERDLDNIRTPKVLSSECHHNNKDEGNVVNIKMVENIIRLEVESKSNLVREAVSCQVDASVPRPEETIFAHGGGEEELGGLSRGAALDLKEENLSRKRCSPTTKVVSDPKRLKLEDEDLCRVENHPEVEEREHVHEVELGIPLPKRRKTTEDDFIMVFKEETCPDSQVQEETACKNNAPTPSARDIETLSGTGLDKCFALDGEKQSSLVDDEQVVTLGMFLVDKEQSVTALDNEKYMTTLDKGESLFEESNRPSLPVVDEWEGISFVDKEDILPALDKNKCITDSEEGLSTVSYKKCLPLVNKKESLLILNEVEGLPLGGDTEESLPVADKEESLLVLHKEESYPVVNKKGSLPFVMNKKERLVLNQEENLFAVDKEVSLDVVDKEERLVLADNEESLPVLNKEESLSVGNKEESLPVVNKEESLSVVNKEESLSVVNKEESLPVVNKEESLPVLNKEGILPIVNKEESLLVLDQVKSLPIVNKEESLPIVNKEESLPVVNKEESFPVVNKEESLPVMHKEESLPVVNKEESLLVLDQVKSLPVVNKEESLPVVHKEESLLVLDQVKSLLFGGKEEILHVVEEGESRSFGNKEENLPAIGKEENLLASREQSLPVLNKGESWPTIEKSFLVADKKESLLVVGKEESLLVSNDYHSQPTSKENLSSGGAGEMLPVCNEDILLATYKEDNSNGAVNEVLDTTMRVKEDILSILKQDKLPSKDKHECLPSVEEDILLSATNEDSLHAMLRDEDSLLASDEEDTITTRNTFALKVKGSIFGKIKESEVKPTRGEFSSDEDSFGGFPEELLLSADDLSDKDESTSFSADKNESMSLPANKIESPVSADKGKINPALKGKEENLLGDADDTLSATEGKNETGLSSDDCSSKSTERPLDGDKRPATKGPLKGKDSGLLGKRRLESLRPEIIKVKKVRISPEVEKQLKNQAEKDALRKKEPAHSLPAKTPITNLDFAIERVVSKAAVAAPGISDEERSIIMSYMKAFHKVTMSKMTRDDLEEMVMQKMCELIAHRSELGQNRQKIQSLELLNDQLRRKSLQLQKQAKDLHTVTQRLVNELRTRKDGKMTPVRLTRSVGLQVQVQTQPMPTYRGPGPELGLHGFISGGRVRKPPPITTSPPSAPPTIPISVSTPLTSSAQLARKLAVPPQSRVLPTTPTAGTTTTFVTATRVSVIAPPVPPSVKVSQPPIKVCSLSSPVTVCSLLPSRPVKTTSRPSVSSGGPPTVRVQPMMLQNPPRLSPIKPPKDTSFIDLTDEEDKGRPSSASVRLVGSLPSSATVTSSSPLGGSIRVVQPHQLTGTTATLLTSPASGVGGQRLAYLLPTSSSAPGQSRQVYITSSTPSSLASAATVTQVRPTSNMVAVSRSNPLPTTLMFKGGAVIPVQQGGSPASSAAILRAAGPTVQMAASPLQTALGRPSNPSIRVSSLGAVMNKFHPAPLPAAPPYQPSNNLWKLAPPKPDLKISRVTNNKPQPGIVLSWNMQTNEQYEEIASYQLYAYQETSAHPNTNLWKKVGDVKALPLPMACTLTQFMEGHKYHFAVRAVDIHTRVGPFSIPGNIVLTKK</sequence>
<dbReference type="InterPro" id="IPR026085">
    <property type="entry name" value="ATF7-int"/>
</dbReference>
<evidence type="ECO:0000256" key="1">
    <source>
        <dbReference type="SAM" id="Coils"/>
    </source>
</evidence>
<dbReference type="EMBL" id="OC317200">
    <property type="protein sequence ID" value="CAD7395419.1"/>
    <property type="molecule type" value="Genomic_DNA"/>
</dbReference>
<dbReference type="GO" id="GO:0005634">
    <property type="term" value="C:nucleus"/>
    <property type="evidence" value="ECO:0007669"/>
    <property type="project" value="TreeGrafter"/>
</dbReference>
<dbReference type="Pfam" id="PF16794">
    <property type="entry name" value="fn3_4"/>
    <property type="match status" value="1"/>
</dbReference>
<dbReference type="GO" id="GO:0006355">
    <property type="term" value="P:regulation of DNA-templated transcription"/>
    <property type="evidence" value="ECO:0007669"/>
    <property type="project" value="TreeGrafter"/>
</dbReference>
<feature type="compositionally biased region" description="Polar residues" evidence="2">
    <location>
        <begin position="2001"/>
        <end position="2013"/>
    </location>
</feature>
<organism evidence="4">
    <name type="scientific">Timema cristinae</name>
    <name type="common">Walking stick</name>
    <dbReference type="NCBI Taxonomy" id="61476"/>
    <lineage>
        <taxon>Eukaryota</taxon>
        <taxon>Metazoa</taxon>
        <taxon>Ecdysozoa</taxon>
        <taxon>Arthropoda</taxon>
        <taxon>Hexapoda</taxon>
        <taxon>Insecta</taxon>
        <taxon>Pterygota</taxon>
        <taxon>Neoptera</taxon>
        <taxon>Polyneoptera</taxon>
        <taxon>Phasmatodea</taxon>
        <taxon>Timematodea</taxon>
        <taxon>Timematoidea</taxon>
        <taxon>Timematidae</taxon>
        <taxon>Timema</taxon>
    </lineage>
</organism>
<dbReference type="InterPro" id="IPR003961">
    <property type="entry name" value="FN3_dom"/>
</dbReference>
<feature type="coiled-coil region" evidence="1">
    <location>
        <begin position="1810"/>
        <end position="1840"/>
    </location>
</feature>
<feature type="region of interest" description="Disordered" evidence="2">
    <location>
        <begin position="135"/>
        <end position="157"/>
    </location>
</feature>
<feature type="domain" description="Fibronectin type-III" evidence="3">
    <location>
        <begin position="2247"/>
        <end position="2353"/>
    </location>
</feature>
<dbReference type="PROSITE" id="PS50853">
    <property type="entry name" value="FN3"/>
    <property type="match status" value="1"/>
</dbReference>
<dbReference type="GO" id="GO:0003712">
    <property type="term" value="F:transcription coregulator activity"/>
    <property type="evidence" value="ECO:0007669"/>
    <property type="project" value="TreeGrafter"/>
</dbReference>
<feature type="compositionally biased region" description="Basic and acidic residues" evidence="2">
    <location>
        <begin position="135"/>
        <end position="156"/>
    </location>
</feature>
<dbReference type="SUPFAM" id="SSF49265">
    <property type="entry name" value="Fibronectin type III"/>
    <property type="match status" value="1"/>
</dbReference>
<reference evidence="4" key="1">
    <citation type="submission" date="2020-11" db="EMBL/GenBank/DDBJ databases">
        <authorList>
            <person name="Tran Van P."/>
        </authorList>
    </citation>
    <scope>NUCLEOTIDE SEQUENCE</scope>
</reference>
<dbReference type="InterPro" id="IPR036116">
    <property type="entry name" value="FN3_sf"/>
</dbReference>
<name>A0A7R9CGL7_TIMCR</name>
<feature type="compositionally biased region" description="Polar residues" evidence="2">
    <location>
        <begin position="1599"/>
        <end position="1611"/>
    </location>
</feature>
<keyword evidence="1" id="KW-0175">Coiled coil</keyword>
<protein>
    <recommendedName>
        <fullName evidence="3">Fibronectin type-III domain-containing protein</fullName>
    </recommendedName>
</protein>
<dbReference type="Gene3D" id="2.60.40.10">
    <property type="entry name" value="Immunoglobulins"/>
    <property type="match status" value="1"/>
</dbReference>
<feature type="compositionally biased region" description="Polar residues" evidence="2">
    <location>
        <begin position="1646"/>
        <end position="1661"/>
    </location>
</feature>
<dbReference type="CDD" id="cd00063">
    <property type="entry name" value="FN3"/>
    <property type="match status" value="1"/>
</dbReference>
<gene>
    <name evidence="4" type="ORF">TCEB3V08_LOCUS3127</name>
</gene>
<proteinExistence type="predicted"/>
<dbReference type="PANTHER" id="PTHR23210:SF26">
    <property type="entry name" value="ACTIVATING TRANSCRIPTION FACTOR 7-INTERACTING PROTEIN 1"/>
    <property type="match status" value="1"/>
</dbReference>
<dbReference type="GO" id="GO:0005667">
    <property type="term" value="C:transcription regulator complex"/>
    <property type="evidence" value="ECO:0007669"/>
    <property type="project" value="TreeGrafter"/>
</dbReference>
<feature type="region of interest" description="Disordered" evidence="2">
    <location>
        <begin position="2000"/>
        <end position="2060"/>
    </location>
</feature>
<dbReference type="InterPro" id="IPR056565">
    <property type="entry name" value="Fn3_ATF7IP"/>
</dbReference>
<evidence type="ECO:0000313" key="4">
    <source>
        <dbReference type="EMBL" id="CAD7395419.1"/>
    </source>
</evidence>
<accession>A0A7R9CGL7</accession>